<dbReference type="Gene3D" id="3.40.390.10">
    <property type="entry name" value="Collagenase (Catalytic Domain)"/>
    <property type="match status" value="1"/>
</dbReference>
<evidence type="ECO:0000313" key="2">
    <source>
        <dbReference type="EMBL" id="MDO8105810.1"/>
    </source>
</evidence>
<organism evidence="2 3">
    <name type="scientific">Actinotalea lenta</name>
    <dbReference type="NCBI Taxonomy" id="3064654"/>
    <lineage>
        <taxon>Bacteria</taxon>
        <taxon>Bacillati</taxon>
        <taxon>Actinomycetota</taxon>
        <taxon>Actinomycetes</taxon>
        <taxon>Micrococcales</taxon>
        <taxon>Cellulomonadaceae</taxon>
        <taxon>Actinotalea</taxon>
    </lineage>
</organism>
<dbReference type="RefSeq" id="WP_304599511.1">
    <property type="nucleotide sequence ID" value="NZ_JAUQYO010000003.1"/>
</dbReference>
<keyword evidence="3" id="KW-1185">Reference proteome</keyword>
<feature type="signal peptide" evidence="1">
    <location>
        <begin position="1"/>
        <end position="30"/>
    </location>
</feature>
<accession>A0ABT9D4Z5</accession>
<sequence>MTAERIRRRRTALVAVLAVVVAGWAAPAVAGTAELVGTVQRLVVDVGDGTDVDLTAVVPDSGGAVRVADGVLADVPTGSTVTVRLGAVQAADQDPTTADAGAPAQLVDVTAPAQGGASQPDQGLAELVPGSISRTVQVLTATLPGQTADTIRPADLATDLSSAVAPYWSDSTGGAVVFTAGAQVAAGSYADWGGTGSCTTAQVIAFLSWTAGKAGVAPTVGTGRHTITYTPRLPSCPFAGVANLSSGGSAWINGAGSTGERQVTEAHELGHTLGLGHSNVRYACPDAADGSADQCTDVTYGDAYDVMGLSIGGVGPLSGAQLDTLGLLDAASMRDVTGSADVTIAPVGGGTGLRFVRFTTGDATYYVEYRGAVGRDADLATTRRGCPTGTTSCSRARFLPGVIVHRVDQRGLGAQTWLLAAGPNGSFVIPAGQSFETADGQVRVTVADVTTSGATIQVARAAATPPVGDGGFQPVDPTRLLNRVTLGPQSTYTFSVPGAPAGAIAVALNLTVTNVHQTSYLSACAAGTPLAVCRSTSVLNPTAGVDTASAATVALGGANGNQVTVYNHAGTLSLIVDVQGYYVPGASATSASSGALFEARPPSRAMDQRLGAGQLVTLSLGQVPAGASAVALNTTSSAATAIGYVSVCPAGQALATCRSTSNVNPVPGRDIANFSVVKLGGPYGNQLQVYNKAGSTRVIVDVAGYYVPASATGGALDPIVPVRALNGQPMGRGATTTLTLSGAPAGATAAVLNLTSTATTGVSYVSACPAGMALSSCVRTSAFNPVGGVDSSNTTVVALGGATHNQVLLYNNGASMSLIVDVVGYVVPPR</sequence>
<protein>
    <recommendedName>
        <fullName evidence="4">Peptidase metallopeptidase domain-containing protein</fullName>
    </recommendedName>
</protein>
<dbReference type="SUPFAM" id="SSF55486">
    <property type="entry name" value="Metalloproteases ('zincins'), catalytic domain"/>
    <property type="match status" value="1"/>
</dbReference>
<evidence type="ECO:0008006" key="4">
    <source>
        <dbReference type="Google" id="ProtNLM"/>
    </source>
</evidence>
<dbReference type="Proteomes" id="UP001232536">
    <property type="component" value="Unassembled WGS sequence"/>
</dbReference>
<name>A0ABT9D4Z5_9CELL</name>
<evidence type="ECO:0000313" key="3">
    <source>
        <dbReference type="Proteomes" id="UP001232536"/>
    </source>
</evidence>
<keyword evidence="1" id="KW-0732">Signal</keyword>
<proteinExistence type="predicted"/>
<reference evidence="2 3" key="1">
    <citation type="submission" date="2023-07" db="EMBL/GenBank/DDBJ databases">
        <title>Description of novel actinomycetes strains, isolated from tidal flat sediment.</title>
        <authorList>
            <person name="Lu C."/>
        </authorList>
    </citation>
    <scope>NUCLEOTIDE SEQUENCE [LARGE SCALE GENOMIC DNA]</scope>
    <source>
        <strain evidence="2 3">SYSU T00b441</strain>
    </source>
</reference>
<comment type="caution">
    <text evidence="2">The sequence shown here is derived from an EMBL/GenBank/DDBJ whole genome shotgun (WGS) entry which is preliminary data.</text>
</comment>
<dbReference type="InterPro" id="IPR024079">
    <property type="entry name" value="MetalloPept_cat_dom_sf"/>
</dbReference>
<evidence type="ECO:0000256" key="1">
    <source>
        <dbReference type="SAM" id="SignalP"/>
    </source>
</evidence>
<feature type="chain" id="PRO_5045330168" description="Peptidase metallopeptidase domain-containing protein" evidence="1">
    <location>
        <begin position="31"/>
        <end position="830"/>
    </location>
</feature>
<dbReference type="EMBL" id="JAUQYP010000001">
    <property type="protein sequence ID" value="MDO8105810.1"/>
    <property type="molecule type" value="Genomic_DNA"/>
</dbReference>
<gene>
    <name evidence="2" type="ORF">Q6348_01200</name>
</gene>